<dbReference type="GO" id="GO:0004496">
    <property type="term" value="F:mevalonate kinase activity"/>
    <property type="evidence" value="ECO:0007669"/>
    <property type="project" value="InterPro"/>
</dbReference>
<dbReference type="InterPro" id="IPR036554">
    <property type="entry name" value="GHMP_kinase_C_sf"/>
</dbReference>
<evidence type="ECO:0000256" key="6">
    <source>
        <dbReference type="ARBA" id="ARBA00022840"/>
    </source>
</evidence>
<evidence type="ECO:0000256" key="4">
    <source>
        <dbReference type="ARBA" id="ARBA00022741"/>
    </source>
</evidence>
<name>A0A2M8P3F0_9CHLR</name>
<keyword evidence="5 12" id="KW-0418">Kinase</keyword>
<comment type="caution">
    <text evidence="12">The sequence shown here is derived from an EMBL/GenBank/DDBJ whole genome shotgun (WGS) entry which is preliminary data.</text>
</comment>
<evidence type="ECO:0000256" key="5">
    <source>
        <dbReference type="ARBA" id="ARBA00022777"/>
    </source>
</evidence>
<keyword evidence="3" id="KW-0808">Transferase</keyword>
<evidence type="ECO:0000256" key="3">
    <source>
        <dbReference type="ARBA" id="ARBA00022679"/>
    </source>
</evidence>
<evidence type="ECO:0000259" key="10">
    <source>
        <dbReference type="Pfam" id="PF00288"/>
    </source>
</evidence>
<proteinExistence type="predicted"/>
<keyword evidence="4" id="KW-0547">Nucleotide-binding</keyword>
<evidence type="ECO:0000256" key="9">
    <source>
        <dbReference type="ARBA" id="ARBA00029438"/>
    </source>
</evidence>
<dbReference type="Gene3D" id="3.30.70.890">
    <property type="entry name" value="GHMP kinase, C-terminal domain"/>
    <property type="match status" value="1"/>
</dbReference>
<dbReference type="SUPFAM" id="SSF54211">
    <property type="entry name" value="Ribosomal protein S5 domain 2-like"/>
    <property type="match status" value="1"/>
</dbReference>
<dbReference type="Proteomes" id="UP000228921">
    <property type="component" value="Unassembled WGS sequence"/>
</dbReference>
<dbReference type="PANTHER" id="PTHR43290:SF2">
    <property type="entry name" value="MEVALONATE KINASE"/>
    <property type="match status" value="1"/>
</dbReference>
<evidence type="ECO:0000256" key="2">
    <source>
        <dbReference type="ARBA" id="ARBA00022516"/>
    </source>
</evidence>
<dbReference type="InterPro" id="IPR014721">
    <property type="entry name" value="Ribsml_uS5_D2-typ_fold_subgr"/>
</dbReference>
<keyword evidence="6" id="KW-0067">ATP-binding</keyword>
<comment type="pathway">
    <text evidence="9">Isoprenoid biosynthesis; isopentenyl diphosphate biosynthesis via mevalonate pathway; isopentenyl diphosphate from (R)-mevalonate: step 1/3.</text>
</comment>
<evidence type="ECO:0000256" key="8">
    <source>
        <dbReference type="ARBA" id="ARBA00023098"/>
    </source>
</evidence>
<dbReference type="UniPathway" id="UPA00057">
    <property type="reaction ID" value="UER00098"/>
</dbReference>
<evidence type="ECO:0000259" key="11">
    <source>
        <dbReference type="Pfam" id="PF08544"/>
    </source>
</evidence>
<dbReference type="PRINTS" id="PR00959">
    <property type="entry name" value="MEVGALKINASE"/>
</dbReference>
<evidence type="ECO:0000313" key="12">
    <source>
        <dbReference type="EMBL" id="PJF32070.1"/>
    </source>
</evidence>
<evidence type="ECO:0000256" key="1">
    <source>
        <dbReference type="ARBA" id="ARBA00022490"/>
    </source>
</evidence>
<keyword evidence="1" id="KW-0963">Cytoplasm</keyword>
<reference evidence="12 13" key="1">
    <citation type="submission" date="2017-11" db="EMBL/GenBank/DDBJ databases">
        <title>Evolution of Phototrophy in the Chloroflexi Phylum Driven by Horizontal Gene Transfer.</title>
        <authorList>
            <person name="Ward L.M."/>
            <person name="Hemp J."/>
            <person name="Shih P.M."/>
            <person name="Mcglynn S.E."/>
            <person name="Fischer W."/>
        </authorList>
    </citation>
    <scope>NUCLEOTIDE SEQUENCE [LARGE SCALE GENOMIC DNA]</scope>
    <source>
        <strain evidence="12">CP2_2F</strain>
    </source>
</reference>
<accession>A0A2M8P3F0</accession>
<keyword evidence="2" id="KW-0444">Lipid biosynthesis</keyword>
<dbReference type="Pfam" id="PF08544">
    <property type="entry name" value="GHMP_kinases_C"/>
    <property type="match status" value="1"/>
</dbReference>
<keyword evidence="7" id="KW-0460">Magnesium</keyword>
<dbReference type="SUPFAM" id="SSF55060">
    <property type="entry name" value="GHMP Kinase, C-terminal domain"/>
    <property type="match status" value="1"/>
</dbReference>
<dbReference type="InterPro" id="IPR013750">
    <property type="entry name" value="GHMP_kinase_C_dom"/>
</dbReference>
<sequence length="311" mass="32117">MHTYSAPAKIILFGEHAVVYGEPAIAAPFRALQAQVTATPAPHGSGLSIIGAASGVTLHVSLANDTPDNALIYAAQLVLRALDKPPPDLTLELRSDIPIGGGFGSGAAVSAALMRALSAALGTPLSGEALNSLVYQVEQLHHGTPSGIDNTVIVYDQPVYFVRGKPPLTFRVGAPLTFLVADTGVSASTRETVGDVRRLHNRDQAHYGAIIAEIGALVRKARTLIESGGACEELGELMNANHALLRALSVSSAQLDHLCAVARSSGAYGAKLSGGGRGGSLIALTEPDLAPSVASALREAGAVQTWLMRLE</sequence>
<dbReference type="InterPro" id="IPR006204">
    <property type="entry name" value="GHMP_kinase_N_dom"/>
</dbReference>
<dbReference type="Pfam" id="PF00288">
    <property type="entry name" value="GHMP_kinases_N"/>
    <property type="match status" value="1"/>
</dbReference>
<dbReference type="GO" id="GO:0005524">
    <property type="term" value="F:ATP binding"/>
    <property type="evidence" value="ECO:0007669"/>
    <property type="project" value="UniProtKB-KW"/>
</dbReference>
<evidence type="ECO:0000256" key="7">
    <source>
        <dbReference type="ARBA" id="ARBA00022842"/>
    </source>
</evidence>
<dbReference type="PANTHER" id="PTHR43290">
    <property type="entry name" value="MEVALONATE KINASE"/>
    <property type="match status" value="1"/>
</dbReference>
<dbReference type="EMBL" id="PGTK01000001">
    <property type="protein sequence ID" value="PJF32070.1"/>
    <property type="molecule type" value="Genomic_DNA"/>
</dbReference>
<dbReference type="GO" id="GO:0005829">
    <property type="term" value="C:cytosol"/>
    <property type="evidence" value="ECO:0007669"/>
    <property type="project" value="TreeGrafter"/>
</dbReference>
<evidence type="ECO:0000313" key="13">
    <source>
        <dbReference type="Proteomes" id="UP000228921"/>
    </source>
</evidence>
<protein>
    <submittedName>
        <fullName evidence="12">Mevalonate kinase</fullName>
    </submittedName>
</protein>
<dbReference type="InterPro" id="IPR020568">
    <property type="entry name" value="Ribosomal_Su5_D2-typ_SF"/>
</dbReference>
<dbReference type="NCBIfam" id="TIGR00549">
    <property type="entry name" value="mevalon_kin"/>
    <property type="match status" value="1"/>
</dbReference>
<organism evidence="12 13">
    <name type="scientific">Candidatus Thermofonsia Clade 1 bacterium</name>
    <dbReference type="NCBI Taxonomy" id="2364210"/>
    <lineage>
        <taxon>Bacteria</taxon>
        <taxon>Bacillati</taxon>
        <taxon>Chloroflexota</taxon>
        <taxon>Candidatus Thermofontia</taxon>
        <taxon>Candidatus Thermofonsia Clade 1</taxon>
    </lineage>
</organism>
<gene>
    <name evidence="12" type="primary">mvk</name>
    <name evidence="12" type="ORF">CUN51_00120</name>
</gene>
<dbReference type="InterPro" id="IPR006205">
    <property type="entry name" value="Mev_gal_kin"/>
</dbReference>
<keyword evidence="8" id="KW-0443">Lipid metabolism</keyword>
<feature type="domain" description="GHMP kinase N-terminal" evidence="10">
    <location>
        <begin position="73"/>
        <end position="154"/>
    </location>
</feature>
<dbReference type="GO" id="GO:0019287">
    <property type="term" value="P:isopentenyl diphosphate biosynthetic process, mevalonate pathway"/>
    <property type="evidence" value="ECO:0007669"/>
    <property type="project" value="UniProtKB-UniPathway"/>
</dbReference>
<dbReference type="Gene3D" id="3.30.230.10">
    <property type="match status" value="1"/>
</dbReference>
<feature type="domain" description="GHMP kinase C-terminal" evidence="11">
    <location>
        <begin position="232"/>
        <end position="301"/>
    </location>
</feature>
<dbReference type="AlphaFoldDB" id="A0A2M8P3F0"/>